<protein>
    <recommendedName>
        <fullName evidence="8">Protein kinase domain-containing protein</fullName>
    </recommendedName>
</protein>
<keyword evidence="3 6" id="KW-0547">Nucleotide-binding</keyword>
<feature type="domain" description="Protein kinase" evidence="8">
    <location>
        <begin position="23"/>
        <end position="269"/>
    </location>
</feature>
<accession>A0A163EKW4</accession>
<dbReference type="InterPro" id="IPR017441">
    <property type="entry name" value="Protein_kinase_ATP_BS"/>
</dbReference>
<dbReference type="FunFam" id="3.30.200.20:FF:000003">
    <property type="entry name" value="Non-specific serine/threonine protein kinase"/>
    <property type="match status" value="1"/>
</dbReference>
<dbReference type="Gene3D" id="1.10.510.10">
    <property type="entry name" value="Transferase(Phosphotransferase) domain 1"/>
    <property type="match status" value="1"/>
</dbReference>
<evidence type="ECO:0000256" key="6">
    <source>
        <dbReference type="PROSITE-ProRule" id="PRU10141"/>
    </source>
</evidence>
<keyword evidence="5 6" id="KW-0067">ATP-binding</keyword>
<dbReference type="VEuPathDB" id="FungiDB:PHYBLDRAFT_100646"/>
<evidence type="ECO:0000256" key="2">
    <source>
        <dbReference type="ARBA" id="ARBA00022679"/>
    </source>
</evidence>
<gene>
    <name evidence="9" type="ORF">PHYBLDRAFT_100646</name>
</gene>
<dbReference type="Pfam" id="PF00069">
    <property type="entry name" value="Pkinase"/>
    <property type="match status" value="1"/>
</dbReference>
<dbReference type="InterPro" id="IPR011009">
    <property type="entry name" value="Kinase-like_dom_sf"/>
</dbReference>
<dbReference type="SMART" id="SM00220">
    <property type="entry name" value="S_TKc"/>
    <property type="match status" value="1"/>
</dbReference>
<feature type="binding site" evidence="6">
    <location>
        <position position="53"/>
    </location>
    <ligand>
        <name>ATP</name>
        <dbReference type="ChEBI" id="CHEBI:30616"/>
    </ligand>
</feature>
<dbReference type="STRING" id="763407.A0A163EKW4"/>
<organism evidence="9 10">
    <name type="scientific">Phycomyces blakesleeanus (strain ATCC 8743b / DSM 1359 / FGSC 10004 / NBRC 33097 / NRRL 1555)</name>
    <dbReference type="NCBI Taxonomy" id="763407"/>
    <lineage>
        <taxon>Eukaryota</taxon>
        <taxon>Fungi</taxon>
        <taxon>Fungi incertae sedis</taxon>
        <taxon>Mucoromycota</taxon>
        <taxon>Mucoromycotina</taxon>
        <taxon>Mucoromycetes</taxon>
        <taxon>Mucorales</taxon>
        <taxon>Phycomycetaceae</taxon>
        <taxon>Phycomyces</taxon>
    </lineage>
</organism>
<dbReference type="PROSITE" id="PS50011">
    <property type="entry name" value="PROTEIN_KINASE_DOM"/>
    <property type="match status" value="1"/>
</dbReference>
<evidence type="ECO:0000256" key="5">
    <source>
        <dbReference type="ARBA" id="ARBA00022840"/>
    </source>
</evidence>
<evidence type="ECO:0000256" key="4">
    <source>
        <dbReference type="ARBA" id="ARBA00022777"/>
    </source>
</evidence>
<dbReference type="PIRSF" id="PIRSF000654">
    <property type="entry name" value="Integrin-linked_kinase"/>
    <property type="match status" value="1"/>
</dbReference>
<dbReference type="OrthoDB" id="504170at2759"/>
<keyword evidence="2" id="KW-0808">Transferase</keyword>
<evidence type="ECO:0000256" key="7">
    <source>
        <dbReference type="RuleBase" id="RU000304"/>
    </source>
</evidence>
<keyword evidence="1 7" id="KW-0723">Serine/threonine-protein kinase</keyword>
<keyword evidence="4" id="KW-0418">Kinase</keyword>
<dbReference type="FunFam" id="1.10.510.10:FF:000571">
    <property type="entry name" value="Maternal embryonic leucine zipper kinase"/>
    <property type="match status" value="1"/>
</dbReference>
<feature type="non-terminal residue" evidence="9">
    <location>
        <position position="1"/>
    </location>
</feature>
<dbReference type="GeneID" id="28988506"/>
<dbReference type="EMBL" id="KV440972">
    <property type="protein sequence ID" value="OAD79190.1"/>
    <property type="molecule type" value="Genomic_DNA"/>
</dbReference>
<dbReference type="SUPFAM" id="SSF56112">
    <property type="entry name" value="Protein kinase-like (PK-like)"/>
    <property type="match status" value="1"/>
</dbReference>
<dbReference type="InParanoid" id="A0A163EKW4"/>
<dbReference type="PROSITE" id="PS00108">
    <property type="entry name" value="PROTEIN_KINASE_ST"/>
    <property type="match status" value="1"/>
</dbReference>
<dbReference type="GO" id="GO:0004674">
    <property type="term" value="F:protein serine/threonine kinase activity"/>
    <property type="evidence" value="ECO:0007669"/>
    <property type="project" value="UniProtKB-KW"/>
</dbReference>
<name>A0A163EKW4_PHYB8</name>
<dbReference type="GO" id="GO:0035556">
    <property type="term" value="P:intracellular signal transduction"/>
    <property type="evidence" value="ECO:0007669"/>
    <property type="project" value="TreeGrafter"/>
</dbReference>
<sequence length="269" mass="30295">LAADYNDLLKELSSHKMTSVGCYSIGETIGTGAYGKVKLGIHKLTGQQVAIKKIDKQHAPLMAREIHHHRQLRHPSIVTLYEVISTESTIHLISEYCPNGELFDALTSSGRFSEYRAQKMFNQITSAVRACHQQGIVHRDLKLENILLDADNNAKLCDFGFARYAENNQFLETFCGSLAYSAPEVIMCQKYTGPATDVWSLGVILFTLLAGELPFDDDSEIIIQRKIRNVDYEIPSYFSPEAADLIQRLLQLDPLERPTIDQVANHPWL</sequence>
<dbReference type="CDD" id="cd14003">
    <property type="entry name" value="STKc_AMPK-like"/>
    <property type="match status" value="1"/>
</dbReference>
<evidence type="ECO:0000259" key="8">
    <source>
        <dbReference type="PROSITE" id="PS50011"/>
    </source>
</evidence>
<reference evidence="10" key="1">
    <citation type="submission" date="2015-06" db="EMBL/GenBank/DDBJ databases">
        <title>Expansion of signal transduction pathways in fungi by whole-genome duplication.</title>
        <authorList>
            <consortium name="DOE Joint Genome Institute"/>
            <person name="Corrochano L.M."/>
            <person name="Kuo A."/>
            <person name="Marcet-Houben M."/>
            <person name="Polaino S."/>
            <person name="Salamov A."/>
            <person name="Villalobos J.M."/>
            <person name="Alvarez M.I."/>
            <person name="Avalos J."/>
            <person name="Benito E.P."/>
            <person name="Benoit I."/>
            <person name="Burger G."/>
            <person name="Camino L.P."/>
            <person name="Canovas D."/>
            <person name="Cerda-Olmedo E."/>
            <person name="Cheng J.-F."/>
            <person name="Dominguez A."/>
            <person name="Elias M."/>
            <person name="Eslava A.P."/>
            <person name="Glaser F."/>
            <person name="Grimwood J."/>
            <person name="Gutierrez G."/>
            <person name="Heitman J."/>
            <person name="Henrissat B."/>
            <person name="Iturriaga E.A."/>
            <person name="Lang B.F."/>
            <person name="Lavin J.L."/>
            <person name="Lee S."/>
            <person name="Li W."/>
            <person name="Lindquist E."/>
            <person name="Lopez-Garcia S."/>
            <person name="Luque E.M."/>
            <person name="Marcos A.T."/>
            <person name="Martin J."/>
            <person name="McCluskey K."/>
            <person name="Medina H.R."/>
            <person name="Miralles-Duran A."/>
            <person name="Miyazaki A."/>
            <person name="Munoz-Torres E."/>
            <person name="Oguiza J.A."/>
            <person name="Ohm R."/>
            <person name="Olmedo M."/>
            <person name="Orejas M."/>
            <person name="Ortiz-Castellanos L."/>
            <person name="Pisabarro A.G."/>
            <person name="Rodriguez-Romero J."/>
            <person name="Ruiz-Herrera J."/>
            <person name="Ruiz-Vazquez R."/>
            <person name="Sanz C."/>
            <person name="Schackwitz W."/>
            <person name="Schmutz J."/>
            <person name="Shahriari M."/>
            <person name="Shelest E."/>
            <person name="Silva-Franco F."/>
            <person name="Soanes D."/>
            <person name="Syed K."/>
            <person name="Tagua V.G."/>
            <person name="Talbot N.J."/>
            <person name="Thon M."/>
            <person name="De vries R.P."/>
            <person name="Wiebenga A."/>
            <person name="Yadav J.S."/>
            <person name="Braun E.L."/>
            <person name="Baker S."/>
            <person name="Garre V."/>
            <person name="Horwitz B."/>
            <person name="Torres-Martinez S."/>
            <person name="Idnurm A."/>
            <person name="Herrera-Estrella A."/>
            <person name="Gabaldon T."/>
            <person name="Grigoriev I.V."/>
        </authorList>
    </citation>
    <scope>NUCLEOTIDE SEQUENCE [LARGE SCALE GENOMIC DNA]</scope>
    <source>
        <strain evidence="10">NRRL 1555(-)</strain>
    </source>
</reference>
<evidence type="ECO:0000313" key="9">
    <source>
        <dbReference type="EMBL" id="OAD79190.1"/>
    </source>
</evidence>
<dbReference type="InterPro" id="IPR008271">
    <property type="entry name" value="Ser/Thr_kinase_AS"/>
</dbReference>
<evidence type="ECO:0000256" key="3">
    <source>
        <dbReference type="ARBA" id="ARBA00022741"/>
    </source>
</evidence>
<dbReference type="PANTHER" id="PTHR24346">
    <property type="entry name" value="MAP/MICROTUBULE AFFINITY-REGULATING KINASE"/>
    <property type="match status" value="1"/>
</dbReference>
<dbReference type="PROSITE" id="PS00107">
    <property type="entry name" value="PROTEIN_KINASE_ATP"/>
    <property type="match status" value="1"/>
</dbReference>
<dbReference type="GO" id="GO:0005737">
    <property type="term" value="C:cytoplasm"/>
    <property type="evidence" value="ECO:0007669"/>
    <property type="project" value="TreeGrafter"/>
</dbReference>
<dbReference type="Proteomes" id="UP000077315">
    <property type="component" value="Unassembled WGS sequence"/>
</dbReference>
<dbReference type="RefSeq" id="XP_018297230.1">
    <property type="nucleotide sequence ID" value="XM_018427600.1"/>
</dbReference>
<evidence type="ECO:0000256" key="1">
    <source>
        <dbReference type="ARBA" id="ARBA00022527"/>
    </source>
</evidence>
<comment type="similarity">
    <text evidence="7">Belongs to the protein kinase superfamily.</text>
</comment>
<evidence type="ECO:0000313" key="10">
    <source>
        <dbReference type="Proteomes" id="UP000077315"/>
    </source>
</evidence>
<proteinExistence type="inferred from homology"/>
<dbReference type="InterPro" id="IPR000719">
    <property type="entry name" value="Prot_kinase_dom"/>
</dbReference>
<dbReference type="AlphaFoldDB" id="A0A163EKW4"/>
<keyword evidence="10" id="KW-1185">Reference proteome</keyword>
<dbReference type="PANTHER" id="PTHR24346:SF110">
    <property type="entry name" value="NON-SPECIFIC SERINE_THREONINE PROTEIN KINASE"/>
    <property type="match status" value="1"/>
</dbReference>
<dbReference type="GO" id="GO:0005524">
    <property type="term" value="F:ATP binding"/>
    <property type="evidence" value="ECO:0007669"/>
    <property type="project" value="UniProtKB-UniRule"/>
</dbReference>
<feature type="non-terminal residue" evidence="9">
    <location>
        <position position="269"/>
    </location>
</feature>